<protein>
    <submittedName>
        <fullName evidence="1">Uncharacterized protein</fullName>
    </submittedName>
</protein>
<name>A0A0H2M1B3_VARPD</name>
<accession>A0A0H2M1B3</accession>
<evidence type="ECO:0000313" key="2">
    <source>
        <dbReference type="Proteomes" id="UP000035170"/>
    </source>
</evidence>
<evidence type="ECO:0000313" key="1">
    <source>
        <dbReference type="EMBL" id="KLN54482.1"/>
    </source>
</evidence>
<reference evidence="1 2" key="1">
    <citation type="submission" date="2015-03" db="EMBL/GenBank/DDBJ databases">
        <title>Genome sequence of Variovorax paradoxus TBEA6.</title>
        <authorList>
            <person name="Poehlein A."/>
            <person name="Schuldes J."/>
            <person name="Wuebbeler J.H."/>
            <person name="Hiessl S."/>
            <person name="Steinbuechel A."/>
            <person name="Daniel R."/>
        </authorList>
    </citation>
    <scope>NUCLEOTIDE SEQUENCE [LARGE SCALE GENOMIC DNA]</scope>
    <source>
        <strain evidence="1 2">TBEA6</strain>
    </source>
</reference>
<gene>
    <name evidence="1" type="ORF">VPARA_44040</name>
</gene>
<sequence length="68" mass="7676">MEKTKALVTVIEMARTGLGFTPADALDHIATLIAQEDAESAFYDRRVEELLRLGACIWSLRRDIVMPR</sequence>
<organism evidence="1 2">
    <name type="scientific">Variovorax paradoxus</name>
    <dbReference type="NCBI Taxonomy" id="34073"/>
    <lineage>
        <taxon>Bacteria</taxon>
        <taxon>Pseudomonadati</taxon>
        <taxon>Pseudomonadota</taxon>
        <taxon>Betaproteobacteria</taxon>
        <taxon>Burkholderiales</taxon>
        <taxon>Comamonadaceae</taxon>
        <taxon>Variovorax</taxon>
    </lineage>
</organism>
<dbReference type="EMBL" id="JZWI01000023">
    <property type="protein sequence ID" value="KLN54482.1"/>
    <property type="molecule type" value="Genomic_DNA"/>
</dbReference>
<dbReference type="AlphaFoldDB" id="A0A0H2M1B3"/>
<dbReference type="Proteomes" id="UP000035170">
    <property type="component" value="Unassembled WGS sequence"/>
</dbReference>
<keyword evidence="2" id="KW-1185">Reference proteome</keyword>
<dbReference type="PATRIC" id="fig|34073.19.peg.4505"/>
<dbReference type="RefSeq" id="WP_021004110.1">
    <property type="nucleotide sequence ID" value="NZ_JZWI01000023.1"/>
</dbReference>
<comment type="caution">
    <text evidence="1">The sequence shown here is derived from an EMBL/GenBank/DDBJ whole genome shotgun (WGS) entry which is preliminary data.</text>
</comment>
<proteinExistence type="predicted"/>